<dbReference type="Ensembl" id="ENSMFAT00000095365.1">
    <property type="protein sequence ID" value="ENSMFAP00000064242.1"/>
    <property type="gene ID" value="ENSMFAG00000056415.1"/>
</dbReference>
<feature type="region of interest" description="Disordered" evidence="1">
    <location>
        <begin position="1"/>
        <end position="24"/>
    </location>
</feature>
<protein>
    <submittedName>
        <fullName evidence="2">Uncharacterized protein</fullName>
    </submittedName>
</protein>
<dbReference type="GeneTree" id="ENSGT01150000286943"/>
<evidence type="ECO:0000313" key="2">
    <source>
        <dbReference type="Ensembl" id="ENSMFAP00000064242.1"/>
    </source>
</evidence>
<dbReference type="PANTHER" id="PTHR12138">
    <property type="entry name" value="PRIMATE-EXPANDED PROTEIN FAMILY"/>
    <property type="match status" value="1"/>
</dbReference>
<reference evidence="2" key="2">
    <citation type="submission" date="2025-08" db="UniProtKB">
        <authorList>
            <consortium name="Ensembl"/>
        </authorList>
    </citation>
    <scope>IDENTIFICATION</scope>
</reference>
<accession>A0A7N9DGK0</accession>
<reference evidence="2 3" key="1">
    <citation type="submission" date="2013-03" db="EMBL/GenBank/DDBJ databases">
        <authorList>
            <person name="Warren W."/>
            <person name="Wilson R.K."/>
        </authorList>
    </citation>
    <scope>NUCLEOTIDE SEQUENCE</scope>
</reference>
<feature type="compositionally biased region" description="Polar residues" evidence="1">
    <location>
        <begin position="13"/>
        <end position="24"/>
    </location>
</feature>
<organism evidence="2 3">
    <name type="scientific">Macaca fascicularis</name>
    <name type="common">Crab-eating macaque</name>
    <name type="synonym">Cynomolgus monkey</name>
    <dbReference type="NCBI Taxonomy" id="9541"/>
    <lineage>
        <taxon>Eukaryota</taxon>
        <taxon>Metazoa</taxon>
        <taxon>Chordata</taxon>
        <taxon>Craniata</taxon>
        <taxon>Vertebrata</taxon>
        <taxon>Euteleostomi</taxon>
        <taxon>Mammalia</taxon>
        <taxon>Eutheria</taxon>
        <taxon>Euarchontoglires</taxon>
        <taxon>Primates</taxon>
        <taxon>Haplorrhini</taxon>
        <taxon>Catarrhini</taxon>
        <taxon>Cercopithecidae</taxon>
        <taxon>Cercopithecinae</taxon>
        <taxon>Macaca</taxon>
    </lineage>
</organism>
<name>A0A7N9DGK0_MACFA</name>
<dbReference type="Proteomes" id="UP000233100">
    <property type="component" value="Chromosome 5"/>
</dbReference>
<dbReference type="AlphaFoldDB" id="A0A7N9DGK0"/>
<evidence type="ECO:0000313" key="3">
    <source>
        <dbReference type="Proteomes" id="UP000233100"/>
    </source>
</evidence>
<dbReference type="PANTHER" id="PTHR12138:SF162">
    <property type="entry name" value="CHROMOSOME UNDETERMINED SCAFFOLD_275, WHOLE GENOME SHOTGUN SEQUENCE"/>
    <property type="match status" value="1"/>
</dbReference>
<sequence>MAHCNFCLPGSSDPPTSASQVAGTTSAQHHDQLIFVFCIETGFRHAGQAGLKNSRAQLIHLPWPLKVLGL</sequence>
<proteinExistence type="predicted"/>
<keyword evidence="3" id="KW-1185">Reference proteome</keyword>
<evidence type="ECO:0000256" key="1">
    <source>
        <dbReference type="SAM" id="MobiDB-lite"/>
    </source>
</evidence>
<reference evidence="2" key="3">
    <citation type="submission" date="2025-09" db="UniProtKB">
        <authorList>
            <consortium name="Ensembl"/>
        </authorList>
    </citation>
    <scope>IDENTIFICATION</scope>
</reference>